<protein>
    <submittedName>
        <fullName evidence="17">TonB-dependent hemoglobin/transferrin/lactoferrin family receptor</fullName>
    </submittedName>
</protein>
<dbReference type="Gene3D" id="2.40.170.20">
    <property type="entry name" value="TonB-dependent receptor, beta-barrel domain"/>
    <property type="match status" value="1"/>
</dbReference>
<accession>A0ABW8ZJX1</accession>
<dbReference type="Proteomes" id="UP001629249">
    <property type="component" value="Unassembled WGS sequence"/>
</dbReference>
<dbReference type="InterPro" id="IPR012910">
    <property type="entry name" value="Plug_dom"/>
</dbReference>
<comment type="similarity">
    <text evidence="2 11 12">Belongs to the TonB-dependent receptor family.</text>
</comment>
<dbReference type="InterPro" id="IPR036942">
    <property type="entry name" value="Beta-barrel_TonB_sf"/>
</dbReference>
<evidence type="ECO:0000256" key="4">
    <source>
        <dbReference type="ARBA" id="ARBA00022452"/>
    </source>
</evidence>
<keyword evidence="5 11" id="KW-0812">Transmembrane</keyword>
<dbReference type="Pfam" id="PF07715">
    <property type="entry name" value="Plug"/>
    <property type="match status" value="1"/>
</dbReference>
<evidence type="ECO:0000259" key="15">
    <source>
        <dbReference type="Pfam" id="PF00593"/>
    </source>
</evidence>
<feature type="domain" description="TonB-dependent receptor-like beta-barrel" evidence="15">
    <location>
        <begin position="317"/>
        <end position="727"/>
    </location>
</feature>
<feature type="signal peptide" evidence="14">
    <location>
        <begin position="1"/>
        <end position="19"/>
    </location>
</feature>
<dbReference type="InterPro" id="IPR000531">
    <property type="entry name" value="Beta-barrel_TonB"/>
</dbReference>
<dbReference type="PANTHER" id="PTHR30069">
    <property type="entry name" value="TONB-DEPENDENT OUTER MEMBRANE RECEPTOR"/>
    <property type="match status" value="1"/>
</dbReference>
<evidence type="ECO:0000256" key="6">
    <source>
        <dbReference type="ARBA" id="ARBA00022729"/>
    </source>
</evidence>
<dbReference type="Gene3D" id="2.170.130.10">
    <property type="entry name" value="TonB-dependent receptor, plug domain"/>
    <property type="match status" value="1"/>
</dbReference>
<keyword evidence="7 12" id="KW-0798">TonB box</keyword>
<dbReference type="InterPro" id="IPR010949">
    <property type="entry name" value="TonB_Hb/transfer/lactofer_rcpt"/>
</dbReference>
<feature type="chain" id="PRO_5045145357" evidence="14">
    <location>
        <begin position="20"/>
        <end position="766"/>
    </location>
</feature>
<keyword evidence="8 11" id="KW-0472">Membrane</keyword>
<dbReference type="SUPFAM" id="SSF56935">
    <property type="entry name" value="Porins"/>
    <property type="match status" value="1"/>
</dbReference>
<reference evidence="17 18" key="1">
    <citation type="journal article" date="2024" name="Chem. Sci.">
        <title>Discovery of megapolipeptins by genome mining of a Burkholderiales bacteria collection.</title>
        <authorList>
            <person name="Paulo B.S."/>
            <person name="Recchia M.J.J."/>
            <person name="Lee S."/>
            <person name="Fergusson C.H."/>
            <person name="Romanowski S.B."/>
            <person name="Hernandez A."/>
            <person name="Krull N."/>
            <person name="Liu D.Y."/>
            <person name="Cavanagh H."/>
            <person name="Bos A."/>
            <person name="Gray C.A."/>
            <person name="Murphy B.T."/>
            <person name="Linington R.G."/>
            <person name="Eustaquio A.S."/>
        </authorList>
    </citation>
    <scope>NUCLEOTIDE SEQUENCE [LARGE SCALE GENOMIC DNA]</scope>
    <source>
        <strain evidence="17 18">RL16-012-BIC-B</strain>
    </source>
</reference>
<name>A0ABW8ZJX1_9BURK</name>
<keyword evidence="18" id="KW-1185">Reference proteome</keyword>
<keyword evidence="3 11" id="KW-0813">Transport</keyword>
<evidence type="ECO:0000256" key="14">
    <source>
        <dbReference type="SAM" id="SignalP"/>
    </source>
</evidence>
<feature type="region of interest" description="Disordered" evidence="13">
    <location>
        <begin position="22"/>
        <end position="52"/>
    </location>
</feature>
<evidence type="ECO:0000313" key="17">
    <source>
        <dbReference type="EMBL" id="MFL9883527.1"/>
    </source>
</evidence>
<dbReference type="RefSeq" id="WP_408334548.1">
    <property type="nucleotide sequence ID" value="NZ_JAQQFH010000044.1"/>
</dbReference>
<evidence type="ECO:0000256" key="11">
    <source>
        <dbReference type="PROSITE-ProRule" id="PRU01360"/>
    </source>
</evidence>
<evidence type="ECO:0000256" key="8">
    <source>
        <dbReference type="ARBA" id="ARBA00023136"/>
    </source>
</evidence>
<dbReference type="InterPro" id="IPR039426">
    <property type="entry name" value="TonB-dep_rcpt-like"/>
</dbReference>
<keyword evidence="6 14" id="KW-0732">Signal</keyword>
<feature type="region of interest" description="Disordered" evidence="13">
    <location>
        <begin position="256"/>
        <end position="277"/>
    </location>
</feature>
<evidence type="ECO:0000313" key="18">
    <source>
        <dbReference type="Proteomes" id="UP001629249"/>
    </source>
</evidence>
<comment type="caution">
    <text evidence="17">The sequence shown here is derived from an EMBL/GenBank/DDBJ whole genome shotgun (WGS) entry which is preliminary data.</text>
</comment>
<gene>
    <name evidence="17" type="ORF">PQR66_10860</name>
</gene>
<evidence type="ECO:0000256" key="7">
    <source>
        <dbReference type="ARBA" id="ARBA00023077"/>
    </source>
</evidence>
<evidence type="ECO:0000256" key="5">
    <source>
        <dbReference type="ARBA" id="ARBA00022692"/>
    </source>
</evidence>
<evidence type="ECO:0000256" key="3">
    <source>
        <dbReference type="ARBA" id="ARBA00022448"/>
    </source>
</evidence>
<evidence type="ECO:0000256" key="12">
    <source>
        <dbReference type="RuleBase" id="RU003357"/>
    </source>
</evidence>
<feature type="compositionally biased region" description="Polar residues" evidence="13">
    <location>
        <begin position="261"/>
        <end position="277"/>
    </location>
</feature>
<feature type="domain" description="TonB-dependent receptor plug" evidence="16">
    <location>
        <begin position="79"/>
        <end position="198"/>
    </location>
</feature>
<evidence type="ECO:0000256" key="1">
    <source>
        <dbReference type="ARBA" id="ARBA00004571"/>
    </source>
</evidence>
<dbReference type="PROSITE" id="PS52016">
    <property type="entry name" value="TONB_DEPENDENT_REC_3"/>
    <property type="match status" value="1"/>
</dbReference>
<proteinExistence type="inferred from homology"/>
<dbReference type="NCBIfam" id="TIGR01785">
    <property type="entry name" value="TonB-hemin"/>
    <property type="match status" value="1"/>
</dbReference>
<keyword evidence="9 17" id="KW-0675">Receptor</keyword>
<dbReference type="EMBL" id="JAQQFN010000007">
    <property type="protein sequence ID" value="MFL9883527.1"/>
    <property type="molecule type" value="Genomic_DNA"/>
</dbReference>
<comment type="subcellular location">
    <subcellularLocation>
        <location evidence="1 11">Cell outer membrane</location>
        <topology evidence="1 11">Multi-pass membrane protein</topology>
    </subcellularLocation>
</comment>
<keyword evidence="10 11" id="KW-0998">Cell outer membrane</keyword>
<evidence type="ECO:0000256" key="10">
    <source>
        <dbReference type="ARBA" id="ARBA00023237"/>
    </source>
</evidence>
<sequence length="766" mass="83023">MLSGVFGVVGLWAAQPAHAADTTQAQDSAASLATQAAPSAQQAQQPPSTQPAKAPLYLASARSLDPVTVTATRTATVQSRTAASVSVITDEDLEEQQSENIKDALRYEPGVTVRRAPYRPSSAALGGGRDNDSSINIRGLEGNRILLLEDGIRLPYSFTFGPLEAGRGDYADLGTLKRIEILRGPASALYGSDGLTGAVNFLTKDPQDLLDIYNKRTYFSLRPSYDSTDRSFGATVQAAGGNDMIQGMLIADGRRGHEVDNQGTNNSASTKRTTANPQDTYSETLLGKLVVKPTAHDTFKFTAETVRQRIDSNVLSAVNPPTTLALTGNDKLERNRYSLDYDFNNNAARFFQTAHIQVYYQDAWQDQKSYETRGSSASRTRLSHYGERVFGGSAFAESNFQTGILSHKLLYGGDGSLDRVSAMRDGTVPGVGEVAFPNKPFPDTDYRLLGAFIQDQISYGALTVTPGLRFDTYRLSAKTGDPQYLGTPVSSSDNALSPRLAVLYEVSPALIPYAQYAHGFRAPAPDQVNNSFANPLYGYTSIGNPNLKPETSDTIEAGLRGKLGTGLGPLRYSAAIFAGRYRDFISQQTVGGSGRPNDPLVFQYVNFSKAYIHGLEGRAEWALPHGFSLKTAMAFTKGSLDSGNAASQPLDTINPFSAVFGIRYEPGERWFAQADLLFQAAKKSSDITPKSCSSQTCFAPGSSFVVDLRGGYRFNKHVVAYLGVFNLFDRKYWNWSDVRGIADSSPVKDAYTAPGRNVSVSMKMDF</sequence>
<dbReference type="InterPro" id="IPR037066">
    <property type="entry name" value="Plug_dom_sf"/>
</dbReference>
<organism evidence="17 18">
    <name type="scientific">Paraburkholderia agricolaris</name>
    <dbReference type="NCBI Taxonomy" id="2152888"/>
    <lineage>
        <taxon>Bacteria</taxon>
        <taxon>Pseudomonadati</taxon>
        <taxon>Pseudomonadota</taxon>
        <taxon>Betaproteobacteria</taxon>
        <taxon>Burkholderiales</taxon>
        <taxon>Burkholderiaceae</taxon>
        <taxon>Paraburkholderia</taxon>
    </lineage>
</organism>
<dbReference type="NCBIfam" id="TIGR01786">
    <property type="entry name" value="TonB-hemlactrns"/>
    <property type="match status" value="1"/>
</dbReference>
<keyword evidence="4 11" id="KW-1134">Transmembrane beta strand</keyword>
<dbReference type="Pfam" id="PF00593">
    <property type="entry name" value="TonB_dep_Rec_b-barrel"/>
    <property type="match status" value="1"/>
</dbReference>
<evidence type="ECO:0000256" key="2">
    <source>
        <dbReference type="ARBA" id="ARBA00009810"/>
    </source>
</evidence>
<dbReference type="InterPro" id="IPR011276">
    <property type="entry name" value="TonB_haem/Hb_rcpt"/>
</dbReference>
<dbReference type="CDD" id="cd01347">
    <property type="entry name" value="ligand_gated_channel"/>
    <property type="match status" value="1"/>
</dbReference>
<evidence type="ECO:0000256" key="9">
    <source>
        <dbReference type="ARBA" id="ARBA00023170"/>
    </source>
</evidence>
<evidence type="ECO:0000259" key="16">
    <source>
        <dbReference type="Pfam" id="PF07715"/>
    </source>
</evidence>
<evidence type="ECO:0000256" key="13">
    <source>
        <dbReference type="SAM" id="MobiDB-lite"/>
    </source>
</evidence>
<dbReference type="PANTHER" id="PTHR30069:SF29">
    <property type="entry name" value="HEMOGLOBIN AND HEMOGLOBIN-HAPTOGLOBIN-BINDING PROTEIN 1-RELATED"/>
    <property type="match status" value="1"/>
</dbReference>